<dbReference type="Proteomes" id="UP000284243">
    <property type="component" value="Unassembled WGS sequence"/>
</dbReference>
<name>A0A1Y3YFQ2_9BACT</name>
<comment type="function">
    <text evidence="16">Catalyzes the phosphorylation of pantothenate (Pan), the first step in CoA biosynthesis.</text>
</comment>
<feature type="binding site" evidence="16">
    <location>
        <begin position="6"/>
        <end position="13"/>
    </location>
    <ligand>
        <name>ATP</name>
        <dbReference type="ChEBI" id="CHEBI:30616"/>
    </ligand>
</feature>
<dbReference type="EMBL" id="QSCO01000002">
    <property type="protein sequence ID" value="RGY09631.1"/>
    <property type="molecule type" value="Genomic_DNA"/>
</dbReference>
<comment type="subcellular location">
    <subcellularLocation>
        <location evidence="3 16">Cytoplasm</location>
    </subcellularLocation>
</comment>
<dbReference type="GO" id="GO:0046872">
    <property type="term" value="F:metal ion binding"/>
    <property type="evidence" value="ECO:0007669"/>
    <property type="project" value="UniProtKB-KW"/>
</dbReference>
<evidence type="ECO:0000256" key="15">
    <source>
        <dbReference type="ARBA" id="ARBA00040883"/>
    </source>
</evidence>
<evidence type="ECO:0000313" key="24">
    <source>
        <dbReference type="Proteomes" id="UP000284434"/>
    </source>
</evidence>
<dbReference type="GO" id="GO:0015937">
    <property type="term" value="P:coenzyme A biosynthetic process"/>
    <property type="evidence" value="ECO:0007669"/>
    <property type="project" value="UniProtKB-UniRule"/>
</dbReference>
<dbReference type="RefSeq" id="WP_013613487.1">
    <property type="nucleotide sequence ID" value="NZ_BAABYK010000001.1"/>
</dbReference>
<comment type="pathway">
    <text evidence="4 16">Cofactor biosynthesis; coenzyme A biosynthesis; CoA from (R)-pantothenate: step 1/5.</text>
</comment>
<dbReference type="Proteomes" id="UP001212263">
    <property type="component" value="Unassembled WGS sequence"/>
</dbReference>
<evidence type="ECO:0000256" key="8">
    <source>
        <dbReference type="ARBA" id="ARBA00022679"/>
    </source>
</evidence>
<dbReference type="EMBL" id="JAQMRD010000002">
    <property type="protein sequence ID" value="MDB9221959.1"/>
    <property type="molecule type" value="Genomic_DNA"/>
</dbReference>
<dbReference type="PANTHER" id="PTHR34265:SF1">
    <property type="entry name" value="TYPE III PANTOTHENATE KINASE"/>
    <property type="match status" value="1"/>
</dbReference>
<organism evidence="20 22">
    <name type="scientific">Odoribacter splanchnicus</name>
    <dbReference type="NCBI Taxonomy" id="28118"/>
    <lineage>
        <taxon>Bacteria</taxon>
        <taxon>Pseudomonadati</taxon>
        <taxon>Bacteroidota</taxon>
        <taxon>Bacteroidia</taxon>
        <taxon>Bacteroidales</taxon>
        <taxon>Odoribacteraceae</taxon>
        <taxon>Odoribacter</taxon>
    </lineage>
</organism>
<evidence type="ECO:0000256" key="1">
    <source>
        <dbReference type="ARBA" id="ARBA00001206"/>
    </source>
</evidence>
<evidence type="ECO:0000256" key="2">
    <source>
        <dbReference type="ARBA" id="ARBA00001958"/>
    </source>
</evidence>
<evidence type="ECO:0000313" key="19">
    <source>
        <dbReference type="EMBL" id="RGU58153.1"/>
    </source>
</evidence>
<keyword evidence="12 16" id="KW-0630">Potassium</keyword>
<dbReference type="GO" id="GO:0005524">
    <property type="term" value="F:ATP binding"/>
    <property type="evidence" value="ECO:0007669"/>
    <property type="project" value="UniProtKB-UniRule"/>
</dbReference>
<proteinExistence type="inferred from homology"/>
<evidence type="ECO:0000256" key="16">
    <source>
        <dbReference type="HAMAP-Rule" id="MF_01274"/>
    </source>
</evidence>
<evidence type="ECO:0000256" key="13">
    <source>
        <dbReference type="ARBA" id="ARBA00022993"/>
    </source>
</evidence>
<keyword evidence="10 16" id="KW-0418">Kinase</keyword>
<dbReference type="HAMAP" id="MF_01274">
    <property type="entry name" value="Pantothen_kinase_3"/>
    <property type="match status" value="1"/>
</dbReference>
<dbReference type="EMBL" id="QRYC01000003">
    <property type="protein sequence ID" value="RGU58153.1"/>
    <property type="molecule type" value="Genomic_DNA"/>
</dbReference>
<evidence type="ECO:0000313" key="23">
    <source>
        <dbReference type="Proteomes" id="UP000284243"/>
    </source>
</evidence>
<dbReference type="GO" id="GO:0005737">
    <property type="term" value="C:cytoplasm"/>
    <property type="evidence" value="ECO:0007669"/>
    <property type="project" value="UniProtKB-SubCell"/>
</dbReference>
<feature type="binding site" evidence="16">
    <location>
        <begin position="93"/>
        <end position="96"/>
    </location>
    <ligand>
        <name>substrate</name>
    </ligand>
</feature>
<evidence type="ECO:0000256" key="4">
    <source>
        <dbReference type="ARBA" id="ARBA00005225"/>
    </source>
</evidence>
<reference evidence="22 23" key="1">
    <citation type="submission" date="2018-08" db="EMBL/GenBank/DDBJ databases">
        <title>A genome reference for cultivated species of the human gut microbiota.</title>
        <authorList>
            <person name="Zou Y."/>
            <person name="Xue W."/>
            <person name="Luo G."/>
        </authorList>
    </citation>
    <scope>NUCLEOTIDE SEQUENCE [LARGE SCALE GENOMIC DNA]</scope>
    <source>
        <strain evidence="20 22">AF14-6AC</strain>
        <strain evidence="19 23">AF16-14</strain>
        <strain evidence="21 24">OF03-11</strain>
    </source>
</reference>
<evidence type="ECO:0000313" key="18">
    <source>
        <dbReference type="EMBL" id="MDB9221959.1"/>
    </source>
</evidence>
<evidence type="ECO:0000256" key="14">
    <source>
        <dbReference type="ARBA" id="ARBA00038036"/>
    </source>
</evidence>
<comment type="cofactor">
    <cofactor evidence="16">
        <name>NH4(+)</name>
        <dbReference type="ChEBI" id="CHEBI:28938"/>
    </cofactor>
    <cofactor evidence="16">
        <name>K(+)</name>
        <dbReference type="ChEBI" id="CHEBI:29103"/>
    </cofactor>
    <text evidence="16">A monovalent cation. Ammonium or potassium.</text>
</comment>
<dbReference type="InterPro" id="IPR004619">
    <property type="entry name" value="Type_III_PanK"/>
</dbReference>
<feature type="binding site" evidence="16">
    <location>
        <position position="171"/>
    </location>
    <ligand>
        <name>substrate</name>
    </ligand>
</feature>
<evidence type="ECO:0000256" key="9">
    <source>
        <dbReference type="ARBA" id="ARBA00022741"/>
    </source>
</evidence>
<dbReference type="AlphaFoldDB" id="A0A1Y3YFQ2"/>
<comment type="catalytic activity">
    <reaction evidence="1 16">
        <text>(R)-pantothenate + ATP = (R)-4'-phosphopantothenate + ADP + H(+)</text>
        <dbReference type="Rhea" id="RHEA:16373"/>
        <dbReference type="ChEBI" id="CHEBI:10986"/>
        <dbReference type="ChEBI" id="CHEBI:15378"/>
        <dbReference type="ChEBI" id="CHEBI:29032"/>
        <dbReference type="ChEBI" id="CHEBI:30616"/>
        <dbReference type="ChEBI" id="CHEBI:456216"/>
        <dbReference type="EC" id="2.7.1.33"/>
    </reaction>
</comment>
<feature type="active site" description="Proton acceptor" evidence="16">
    <location>
        <position position="95"/>
    </location>
</feature>
<keyword evidence="9 16" id="KW-0547">Nucleotide-binding</keyword>
<comment type="cofactor">
    <cofactor evidence="2">
        <name>K(+)</name>
        <dbReference type="ChEBI" id="CHEBI:29103"/>
    </cofactor>
</comment>
<gene>
    <name evidence="16" type="primary">coaX</name>
    <name evidence="20" type="ORF">DWW24_13125</name>
    <name evidence="19" type="ORF">DWW57_03610</name>
    <name evidence="21" type="ORF">DXA53_02295</name>
    <name evidence="17" type="ORF">L0P03_18035</name>
    <name evidence="18" type="ORF">PN645_02935</name>
</gene>
<dbReference type="CDD" id="cd24015">
    <property type="entry name" value="ASKHA_NBD_PanK-III"/>
    <property type="match status" value="1"/>
</dbReference>
<dbReference type="EMBL" id="JAKNDN010000043">
    <property type="protein sequence ID" value="MCG4961721.1"/>
    <property type="molecule type" value="Genomic_DNA"/>
</dbReference>
<evidence type="ECO:0000256" key="12">
    <source>
        <dbReference type="ARBA" id="ARBA00022958"/>
    </source>
</evidence>
<evidence type="ECO:0000256" key="11">
    <source>
        <dbReference type="ARBA" id="ARBA00022840"/>
    </source>
</evidence>
<dbReference type="PANTHER" id="PTHR34265">
    <property type="entry name" value="TYPE III PANTOTHENATE KINASE"/>
    <property type="match status" value="1"/>
</dbReference>
<keyword evidence="8 16" id="KW-0808">Transferase</keyword>
<protein>
    <recommendedName>
        <fullName evidence="15 16">Type III pantothenate kinase</fullName>
        <ecNumber evidence="6 16">2.7.1.33</ecNumber>
    </recommendedName>
    <alternativeName>
        <fullName evidence="16">PanK-III</fullName>
    </alternativeName>
    <alternativeName>
        <fullName evidence="16">Pantothenic acid kinase</fullName>
    </alternativeName>
</protein>
<dbReference type="UniPathway" id="UPA00241">
    <property type="reaction ID" value="UER00352"/>
</dbReference>
<keyword evidence="7 16" id="KW-0963">Cytoplasm</keyword>
<keyword evidence="13 16" id="KW-0173">Coenzyme A biosynthesis</keyword>
<evidence type="ECO:0000313" key="21">
    <source>
        <dbReference type="EMBL" id="RGY09631.1"/>
    </source>
</evidence>
<evidence type="ECO:0000256" key="5">
    <source>
        <dbReference type="ARBA" id="ARBA00011738"/>
    </source>
</evidence>
<evidence type="ECO:0000256" key="3">
    <source>
        <dbReference type="ARBA" id="ARBA00004496"/>
    </source>
</evidence>
<dbReference type="EMBL" id="QRYW01000027">
    <property type="protein sequence ID" value="RGV23619.1"/>
    <property type="molecule type" value="Genomic_DNA"/>
</dbReference>
<dbReference type="NCBIfam" id="TIGR00671">
    <property type="entry name" value="baf"/>
    <property type="match status" value="1"/>
</dbReference>
<dbReference type="OMA" id="GVIYQYK"/>
<dbReference type="Proteomes" id="UP001199750">
    <property type="component" value="Unassembled WGS sequence"/>
</dbReference>
<evidence type="ECO:0000256" key="7">
    <source>
        <dbReference type="ARBA" id="ARBA00022490"/>
    </source>
</evidence>
<sequence length="244" mass="27330">MNLVIDIGNTRSKYAFFQEDRLIGVNYRLDSILEDIRVWKEKGEKVWIFLTGSGHIDSEMQLAIKEQADYWLEASPALEVPLKIGYATPETLGFDRIAICVGAKSYYPGASLLVIDSGTCITYNYVSAEGVFLGGNISPGLEMRFNGLHRFTARLPLVTPTETYGGIGQSTEEAIRNGVMSGMLFEVQQYIECFLGQYPEGHVLITGGNAHFLERHLTPDILFCKYLSFVGLNEILKYVKKSNY</sequence>
<reference evidence="17" key="2">
    <citation type="submission" date="2022-01" db="EMBL/GenBank/DDBJ databases">
        <title>Collection of gut derived symbiotic bacterial strains cultured from healthy donors.</title>
        <authorList>
            <person name="Lin H."/>
            <person name="Kohout C."/>
            <person name="Waligurski E."/>
            <person name="Pamer E.G."/>
        </authorList>
    </citation>
    <scope>NUCLEOTIDE SEQUENCE</scope>
    <source>
        <strain evidence="17">DFI.1.149</strain>
    </source>
</reference>
<evidence type="ECO:0000256" key="10">
    <source>
        <dbReference type="ARBA" id="ARBA00022777"/>
    </source>
</evidence>
<keyword evidence="16" id="KW-0479">Metal-binding</keyword>
<dbReference type="Proteomes" id="UP000284434">
    <property type="component" value="Unassembled WGS sequence"/>
</dbReference>
<dbReference type="EC" id="2.7.1.33" evidence="6 16"/>
<keyword evidence="11 16" id="KW-0067">ATP-binding</keyword>
<comment type="caution">
    <text evidence="20">The sequence shown here is derived from an EMBL/GenBank/DDBJ whole genome shotgun (WGS) entry which is preliminary data.</text>
</comment>
<comment type="similarity">
    <text evidence="14 16">Belongs to the type III pantothenate kinase family.</text>
</comment>
<evidence type="ECO:0000313" key="17">
    <source>
        <dbReference type="EMBL" id="MCG4961721.1"/>
    </source>
</evidence>
<comment type="subunit">
    <text evidence="5 16">Homodimer.</text>
</comment>
<feature type="binding site" evidence="16">
    <location>
        <position position="86"/>
    </location>
    <ligand>
        <name>substrate</name>
    </ligand>
</feature>
<dbReference type="Gene3D" id="3.30.420.40">
    <property type="match status" value="1"/>
</dbReference>
<dbReference type="GeneID" id="61276558"/>
<dbReference type="GO" id="GO:0004594">
    <property type="term" value="F:pantothenate kinase activity"/>
    <property type="evidence" value="ECO:0007669"/>
    <property type="project" value="UniProtKB-UniRule"/>
</dbReference>
<dbReference type="Pfam" id="PF03309">
    <property type="entry name" value="Pan_kinase"/>
    <property type="match status" value="1"/>
</dbReference>
<accession>A0A1Y3YFQ2</accession>
<dbReference type="Proteomes" id="UP000283426">
    <property type="component" value="Unassembled WGS sequence"/>
</dbReference>
<reference evidence="18" key="3">
    <citation type="submission" date="2023-01" db="EMBL/GenBank/DDBJ databases">
        <title>Human gut microbiome strain richness.</title>
        <authorList>
            <person name="Chen-Liaw A."/>
        </authorList>
    </citation>
    <scope>NUCLEOTIDE SEQUENCE</scope>
    <source>
        <strain evidence="18">RTP21484st1_B7_RTP21484_190118</strain>
    </source>
</reference>
<evidence type="ECO:0000313" key="20">
    <source>
        <dbReference type="EMBL" id="RGV23619.1"/>
    </source>
</evidence>
<feature type="binding site" evidence="16">
    <location>
        <position position="119"/>
    </location>
    <ligand>
        <name>ATP</name>
        <dbReference type="ChEBI" id="CHEBI:30616"/>
    </ligand>
</feature>
<dbReference type="InterPro" id="IPR043129">
    <property type="entry name" value="ATPase_NBD"/>
</dbReference>
<evidence type="ECO:0000256" key="6">
    <source>
        <dbReference type="ARBA" id="ARBA00012102"/>
    </source>
</evidence>
<feature type="binding site" evidence="16">
    <location>
        <position position="116"/>
    </location>
    <ligand>
        <name>K(+)</name>
        <dbReference type="ChEBI" id="CHEBI:29103"/>
    </ligand>
</feature>
<evidence type="ECO:0000313" key="22">
    <source>
        <dbReference type="Proteomes" id="UP000283426"/>
    </source>
</evidence>
<dbReference type="SUPFAM" id="SSF53067">
    <property type="entry name" value="Actin-like ATPase domain"/>
    <property type="match status" value="2"/>
</dbReference>